<evidence type="ECO:0000256" key="2">
    <source>
        <dbReference type="ARBA" id="ARBA00022448"/>
    </source>
</evidence>
<keyword evidence="5 11" id="KW-0067">ATP-binding</keyword>
<evidence type="ECO:0000256" key="7">
    <source>
        <dbReference type="ARBA" id="ARBA00023136"/>
    </source>
</evidence>
<keyword evidence="7 8" id="KW-0472">Membrane</keyword>
<dbReference type="Proteomes" id="UP000295325">
    <property type="component" value="Unassembled WGS sequence"/>
</dbReference>
<name>A0A4R7KQU7_9CLOT</name>
<evidence type="ECO:0000313" key="12">
    <source>
        <dbReference type="Proteomes" id="UP000295325"/>
    </source>
</evidence>
<dbReference type="InterPro" id="IPR017871">
    <property type="entry name" value="ABC_transporter-like_CS"/>
</dbReference>
<feature type="domain" description="ABC transporter" evidence="9">
    <location>
        <begin position="435"/>
        <end position="669"/>
    </location>
</feature>
<feature type="transmembrane region" description="Helical" evidence="8">
    <location>
        <begin position="155"/>
        <end position="175"/>
    </location>
</feature>
<accession>A0A4R7KQU7</accession>
<feature type="transmembrane region" description="Helical" evidence="8">
    <location>
        <begin position="258"/>
        <end position="276"/>
    </location>
</feature>
<dbReference type="Pfam" id="PF00664">
    <property type="entry name" value="ABC_membrane"/>
    <property type="match status" value="1"/>
</dbReference>
<dbReference type="PANTHER" id="PTHR43394:SF1">
    <property type="entry name" value="ATP-BINDING CASSETTE SUB-FAMILY B MEMBER 10, MITOCHONDRIAL"/>
    <property type="match status" value="1"/>
</dbReference>
<evidence type="ECO:0000259" key="10">
    <source>
        <dbReference type="PROSITE" id="PS50929"/>
    </source>
</evidence>
<evidence type="ECO:0000256" key="5">
    <source>
        <dbReference type="ARBA" id="ARBA00022840"/>
    </source>
</evidence>
<keyword evidence="12" id="KW-1185">Reference proteome</keyword>
<dbReference type="InterPro" id="IPR027417">
    <property type="entry name" value="P-loop_NTPase"/>
</dbReference>
<dbReference type="GO" id="GO:0005886">
    <property type="term" value="C:plasma membrane"/>
    <property type="evidence" value="ECO:0007669"/>
    <property type="project" value="UniProtKB-SubCell"/>
</dbReference>
<dbReference type="InterPro" id="IPR003439">
    <property type="entry name" value="ABC_transporter-like_ATP-bd"/>
</dbReference>
<dbReference type="PROSITE" id="PS50929">
    <property type="entry name" value="ABC_TM1F"/>
    <property type="match status" value="1"/>
</dbReference>
<keyword evidence="6 8" id="KW-1133">Transmembrane helix</keyword>
<proteinExistence type="predicted"/>
<dbReference type="GO" id="GO:0015421">
    <property type="term" value="F:ABC-type oligopeptide transporter activity"/>
    <property type="evidence" value="ECO:0007669"/>
    <property type="project" value="TreeGrafter"/>
</dbReference>
<dbReference type="PANTHER" id="PTHR43394">
    <property type="entry name" value="ATP-DEPENDENT PERMEASE MDL1, MITOCHONDRIAL"/>
    <property type="match status" value="1"/>
</dbReference>
<protein>
    <submittedName>
        <fullName evidence="11">ATP-binding cassette subfamily B protein</fullName>
    </submittedName>
</protein>
<evidence type="ECO:0000313" key="11">
    <source>
        <dbReference type="EMBL" id="TDT61096.1"/>
    </source>
</evidence>
<dbReference type="CDD" id="cd18544">
    <property type="entry name" value="ABC_6TM_TmrA_like"/>
    <property type="match status" value="1"/>
</dbReference>
<dbReference type="SUPFAM" id="SSF90123">
    <property type="entry name" value="ABC transporter transmembrane region"/>
    <property type="match status" value="1"/>
</dbReference>
<reference evidence="11 12" key="1">
    <citation type="submission" date="2019-03" db="EMBL/GenBank/DDBJ databases">
        <title>Genomic Encyclopedia of Type Strains, Phase IV (KMG-IV): sequencing the most valuable type-strain genomes for metagenomic binning, comparative biology and taxonomic classification.</title>
        <authorList>
            <person name="Goeker M."/>
        </authorList>
    </citation>
    <scope>NUCLEOTIDE SEQUENCE [LARGE SCALE GENOMIC DNA]</scope>
    <source>
        <strain evidence="11 12">DSM 24455</strain>
    </source>
</reference>
<dbReference type="FunFam" id="3.40.50.300:FF:000287">
    <property type="entry name" value="Multidrug ABC transporter ATP-binding protein"/>
    <property type="match status" value="1"/>
</dbReference>
<dbReference type="SMART" id="SM00382">
    <property type="entry name" value="AAA"/>
    <property type="match status" value="1"/>
</dbReference>
<dbReference type="InterPro" id="IPR011527">
    <property type="entry name" value="ABC1_TM_dom"/>
</dbReference>
<gene>
    <name evidence="11" type="ORF">EDD71_109111</name>
</gene>
<evidence type="ECO:0000259" key="9">
    <source>
        <dbReference type="PROSITE" id="PS50893"/>
    </source>
</evidence>
<dbReference type="PROSITE" id="PS00211">
    <property type="entry name" value="ABC_TRANSPORTER_1"/>
    <property type="match status" value="1"/>
</dbReference>
<dbReference type="Pfam" id="PF00005">
    <property type="entry name" value="ABC_tran"/>
    <property type="match status" value="1"/>
</dbReference>
<evidence type="ECO:0000256" key="1">
    <source>
        <dbReference type="ARBA" id="ARBA00004651"/>
    </source>
</evidence>
<dbReference type="InterPro" id="IPR036640">
    <property type="entry name" value="ABC1_TM_sf"/>
</dbReference>
<dbReference type="Gene3D" id="1.20.1560.10">
    <property type="entry name" value="ABC transporter type 1, transmembrane domain"/>
    <property type="match status" value="1"/>
</dbReference>
<evidence type="ECO:0000256" key="8">
    <source>
        <dbReference type="SAM" id="Phobius"/>
    </source>
</evidence>
<sequence length="677" mass="77777">MEGFHSEDEVVKEYDSRLMRRLLKFTLPYMKYIVIVIFLMLTVTILNLARPYLIKTAIDNNINGFKGSYTFISYAAKESAAIGEKYLVKGDIPSGTPASIVYFKNNYYAVDGKIDHNAPYNIENNSIIQGDKSYKAYILSTDQLKVLRHDDYNGIVRSTVYLLIIAISVFLLNYLQVYLLQYTGQRIIFDIREKIFNHVESLSLSFFDKNPVGRLVTRVTNDVETLNELYTGVLVYLFKDAFLITGILIFMFILNTKLALIALFSIPFMVAAALIFKKYDRDAYRDVRVRIARINAFLSENISGMKTVQIYAKEDKKFREFDAINSDYYEATMRQVTVYAVFRPSIDLISSLALSAMLWFGGIKVIGKELEFGTLFAFVSYLQMFFEPINDITEKYDIMQSAMASSERIFMLLDTNEKIENPKNPLSFEKPKGEIEFKNVWFAYRDEEWVLRDLSFKINPGEKVAFVGATGAGKTSIISLISRLYDIQKGEILIDGINIKEIDKHDLRKNIATVLQDVFLFTGDIKSNIRLNNDNISDRDIINACRYVNADKFIEKLPDKYDSPVNERGSTFSQGERQLIAFARAIAFNPPILVLDEATSSIDTETESLIQDALEKITRNRTTIIVAHRLSTIKNADKIIVLHKGKIREIGKHEELLEKKGLYYNLYQLQYKDLEKK</sequence>
<keyword evidence="4" id="KW-0547">Nucleotide-binding</keyword>
<dbReference type="InterPro" id="IPR039421">
    <property type="entry name" value="Type_1_exporter"/>
</dbReference>
<dbReference type="RefSeq" id="WP_133628059.1">
    <property type="nucleotide sequence ID" value="NZ_SOAZ01000009.1"/>
</dbReference>
<evidence type="ECO:0000256" key="3">
    <source>
        <dbReference type="ARBA" id="ARBA00022692"/>
    </source>
</evidence>
<dbReference type="PROSITE" id="PS50893">
    <property type="entry name" value="ABC_TRANSPORTER_2"/>
    <property type="match status" value="1"/>
</dbReference>
<comment type="caution">
    <text evidence="11">The sequence shown here is derived from an EMBL/GenBank/DDBJ whole genome shotgun (WGS) entry which is preliminary data.</text>
</comment>
<keyword evidence="3 8" id="KW-0812">Transmembrane</keyword>
<organism evidence="11 12">
    <name type="scientific">Fonticella tunisiensis</name>
    <dbReference type="NCBI Taxonomy" id="1096341"/>
    <lineage>
        <taxon>Bacteria</taxon>
        <taxon>Bacillati</taxon>
        <taxon>Bacillota</taxon>
        <taxon>Clostridia</taxon>
        <taxon>Eubacteriales</taxon>
        <taxon>Clostridiaceae</taxon>
        <taxon>Fonticella</taxon>
    </lineage>
</organism>
<feature type="domain" description="ABC transmembrane type-1" evidence="10">
    <location>
        <begin position="34"/>
        <end position="401"/>
    </location>
</feature>
<dbReference type="Gene3D" id="3.40.50.300">
    <property type="entry name" value="P-loop containing nucleotide triphosphate hydrolases"/>
    <property type="match status" value="1"/>
</dbReference>
<dbReference type="GO" id="GO:0005524">
    <property type="term" value="F:ATP binding"/>
    <property type="evidence" value="ECO:0007669"/>
    <property type="project" value="UniProtKB-KW"/>
</dbReference>
<dbReference type="EMBL" id="SOAZ01000009">
    <property type="protein sequence ID" value="TDT61096.1"/>
    <property type="molecule type" value="Genomic_DNA"/>
</dbReference>
<dbReference type="GO" id="GO:0016887">
    <property type="term" value="F:ATP hydrolysis activity"/>
    <property type="evidence" value="ECO:0007669"/>
    <property type="project" value="InterPro"/>
</dbReference>
<evidence type="ECO:0000256" key="4">
    <source>
        <dbReference type="ARBA" id="ARBA00022741"/>
    </source>
</evidence>
<keyword evidence="2" id="KW-0813">Transport</keyword>
<dbReference type="CDD" id="cd03254">
    <property type="entry name" value="ABCC_Glucan_exporter_like"/>
    <property type="match status" value="1"/>
</dbReference>
<evidence type="ECO:0000256" key="6">
    <source>
        <dbReference type="ARBA" id="ARBA00022989"/>
    </source>
</evidence>
<feature type="transmembrane region" description="Helical" evidence="8">
    <location>
        <begin position="29"/>
        <end position="49"/>
    </location>
</feature>
<dbReference type="SUPFAM" id="SSF52540">
    <property type="entry name" value="P-loop containing nucleoside triphosphate hydrolases"/>
    <property type="match status" value="1"/>
</dbReference>
<dbReference type="InterPro" id="IPR003593">
    <property type="entry name" value="AAA+_ATPase"/>
</dbReference>
<comment type="subcellular location">
    <subcellularLocation>
        <location evidence="1">Cell membrane</location>
        <topology evidence="1">Multi-pass membrane protein</topology>
    </subcellularLocation>
</comment>
<dbReference type="OrthoDB" id="9762778at2"/>
<dbReference type="AlphaFoldDB" id="A0A4R7KQU7"/>